<proteinExistence type="predicted"/>
<keyword evidence="1" id="KW-0472">Membrane</keyword>
<comment type="caution">
    <text evidence="3">The sequence shown here is derived from an EMBL/GenBank/DDBJ whole genome shotgun (WGS) entry which is preliminary data.</text>
</comment>
<organism evidence="3 4">
    <name type="scientific">Agromyces seonyuensis</name>
    <dbReference type="NCBI Taxonomy" id="2662446"/>
    <lineage>
        <taxon>Bacteria</taxon>
        <taxon>Bacillati</taxon>
        <taxon>Actinomycetota</taxon>
        <taxon>Actinomycetes</taxon>
        <taxon>Micrococcales</taxon>
        <taxon>Microbacteriaceae</taxon>
        <taxon>Agromyces</taxon>
    </lineage>
</organism>
<dbReference type="Proteomes" id="UP000438182">
    <property type="component" value="Unassembled WGS sequence"/>
</dbReference>
<evidence type="ECO:0000256" key="1">
    <source>
        <dbReference type="SAM" id="Phobius"/>
    </source>
</evidence>
<name>A0A6I4P1F1_9MICO</name>
<keyword evidence="2" id="KW-0732">Signal</keyword>
<keyword evidence="4" id="KW-1185">Reference proteome</keyword>
<accession>A0A6I4P1F1</accession>
<feature type="non-terminal residue" evidence="3">
    <location>
        <position position="343"/>
    </location>
</feature>
<evidence type="ECO:0000256" key="2">
    <source>
        <dbReference type="SAM" id="SignalP"/>
    </source>
</evidence>
<gene>
    <name evidence="3" type="ORF">GB864_17990</name>
</gene>
<feature type="transmembrane region" description="Helical" evidence="1">
    <location>
        <begin position="134"/>
        <end position="155"/>
    </location>
</feature>
<protein>
    <recommendedName>
        <fullName evidence="5">ABC transporter permease</fullName>
    </recommendedName>
</protein>
<keyword evidence="1" id="KW-0812">Transmembrane</keyword>
<dbReference type="AlphaFoldDB" id="A0A6I4P1F1"/>
<evidence type="ECO:0008006" key="5">
    <source>
        <dbReference type="Google" id="ProtNLM"/>
    </source>
</evidence>
<feature type="transmembrane region" description="Helical" evidence="1">
    <location>
        <begin position="42"/>
        <end position="62"/>
    </location>
</feature>
<keyword evidence="1" id="KW-1133">Transmembrane helix</keyword>
<sequence length="343" mass="33213">ALAAAAVAAVLAVLAVAGSAFADAARPLVRGSGDAPSRVGRGLALGGLALLVVAAAVAFWQLRRYGSPVVADAAGTPHVDPLGVLAPVLALLALTALALLLNRPVAALFERVARRGRGLVPALPMRWLARRPGLYSAASFVAMLGVGGLTFAALLSGGWSALDARTAAVATGGEVRVVGTADASVDAIADAHGAAVLRSDVRVGGDPATLIALPASELGTVAPGTLEHPAEVAAALAPESSGAEAPLPVAVDAALAELAGVGVGDGFDLGIGAVNRLVPAEVAVVLPAVPGAGAPAVLADLDAFEAALSVAGGAAPPATERWLAADDPTAAAAAIDAARPSGS</sequence>
<feature type="transmembrane region" description="Helical" evidence="1">
    <location>
        <begin position="82"/>
        <end position="101"/>
    </location>
</feature>
<feature type="non-terminal residue" evidence="3">
    <location>
        <position position="1"/>
    </location>
</feature>
<feature type="chain" id="PRO_5026038615" description="ABC transporter permease" evidence="2">
    <location>
        <begin position="23"/>
        <end position="343"/>
    </location>
</feature>
<reference evidence="3 4" key="1">
    <citation type="submission" date="2019-12" db="EMBL/GenBank/DDBJ databases">
        <authorList>
            <person name="Kim Y.S."/>
        </authorList>
    </citation>
    <scope>NUCLEOTIDE SEQUENCE [LARGE SCALE GENOMIC DNA]</scope>
    <source>
        <strain evidence="3 4">MMS17-SY077</strain>
    </source>
</reference>
<feature type="signal peptide" evidence="2">
    <location>
        <begin position="1"/>
        <end position="22"/>
    </location>
</feature>
<dbReference type="EMBL" id="WSTA01000155">
    <property type="protein sequence ID" value="MWC00431.1"/>
    <property type="molecule type" value="Genomic_DNA"/>
</dbReference>
<evidence type="ECO:0000313" key="3">
    <source>
        <dbReference type="EMBL" id="MWC00431.1"/>
    </source>
</evidence>
<evidence type="ECO:0000313" key="4">
    <source>
        <dbReference type="Proteomes" id="UP000438182"/>
    </source>
</evidence>